<name>A0ABD1EVE6_HYPHA</name>
<gene>
    <name evidence="1" type="ORF">ABEB36_007880</name>
</gene>
<dbReference type="AlphaFoldDB" id="A0ABD1EVE6"/>
<protein>
    <submittedName>
        <fullName evidence="1">Uncharacterized protein</fullName>
    </submittedName>
</protein>
<organism evidence="1 2">
    <name type="scientific">Hypothenemus hampei</name>
    <name type="common">Coffee berry borer</name>
    <dbReference type="NCBI Taxonomy" id="57062"/>
    <lineage>
        <taxon>Eukaryota</taxon>
        <taxon>Metazoa</taxon>
        <taxon>Ecdysozoa</taxon>
        <taxon>Arthropoda</taxon>
        <taxon>Hexapoda</taxon>
        <taxon>Insecta</taxon>
        <taxon>Pterygota</taxon>
        <taxon>Neoptera</taxon>
        <taxon>Endopterygota</taxon>
        <taxon>Coleoptera</taxon>
        <taxon>Polyphaga</taxon>
        <taxon>Cucujiformia</taxon>
        <taxon>Curculionidae</taxon>
        <taxon>Scolytinae</taxon>
        <taxon>Hypothenemus</taxon>
    </lineage>
</organism>
<sequence>MMLSSFVFNSCFNKVYQNEGEYINIYRGLRSGSTTVIKQDNKFGAVGRFVNVARTEKSKLVAADSNPSTEKELTKTRKVLTQDTIENKTILN</sequence>
<reference evidence="1 2" key="1">
    <citation type="submission" date="2024-05" db="EMBL/GenBank/DDBJ databases">
        <title>Genetic variation in Jamaican populations of the coffee berry borer (Hypothenemus hampei).</title>
        <authorList>
            <person name="Errbii M."/>
            <person name="Myrie A."/>
        </authorList>
    </citation>
    <scope>NUCLEOTIDE SEQUENCE [LARGE SCALE GENOMIC DNA]</scope>
    <source>
        <strain evidence="1">JA-Hopewell-2020-01-JO</strain>
        <tissue evidence="1">Whole body</tissue>
    </source>
</reference>
<accession>A0ABD1EVE6</accession>
<keyword evidence="2" id="KW-1185">Reference proteome</keyword>
<evidence type="ECO:0000313" key="2">
    <source>
        <dbReference type="Proteomes" id="UP001566132"/>
    </source>
</evidence>
<proteinExistence type="predicted"/>
<evidence type="ECO:0000313" key="1">
    <source>
        <dbReference type="EMBL" id="KAL1502783.1"/>
    </source>
</evidence>
<comment type="caution">
    <text evidence="1">The sequence shown here is derived from an EMBL/GenBank/DDBJ whole genome shotgun (WGS) entry which is preliminary data.</text>
</comment>
<dbReference type="EMBL" id="JBDJPC010000005">
    <property type="protein sequence ID" value="KAL1502783.1"/>
    <property type="molecule type" value="Genomic_DNA"/>
</dbReference>
<dbReference type="Proteomes" id="UP001566132">
    <property type="component" value="Unassembled WGS sequence"/>
</dbReference>